<feature type="compositionally biased region" description="Basic and acidic residues" evidence="8">
    <location>
        <begin position="503"/>
        <end position="512"/>
    </location>
</feature>
<evidence type="ECO:0000313" key="11">
    <source>
        <dbReference type="Proteomes" id="UP001153618"/>
    </source>
</evidence>
<dbReference type="GO" id="GO:0000981">
    <property type="term" value="F:DNA-binding transcription factor activity, RNA polymerase II-specific"/>
    <property type="evidence" value="ECO:0007669"/>
    <property type="project" value="InterPro"/>
</dbReference>
<keyword evidence="11" id="KW-1185">Reference proteome</keyword>
<feature type="compositionally biased region" description="Basic and acidic residues" evidence="8">
    <location>
        <begin position="217"/>
        <end position="263"/>
    </location>
</feature>
<evidence type="ECO:0000256" key="6">
    <source>
        <dbReference type="PROSITE-ProRule" id="PRU00108"/>
    </source>
</evidence>
<dbReference type="EMBL" id="CAJVOS010000025">
    <property type="protein sequence ID" value="CAG8110340.1"/>
    <property type="molecule type" value="Genomic_DNA"/>
</dbReference>
<evidence type="ECO:0000256" key="4">
    <source>
        <dbReference type="ARBA" id="ARBA00023155"/>
    </source>
</evidence>
<dbReference type="SMART" id="SM00389">
    <property type="entry name" value="HOX"/>
    <property type="match status" value="1"/>
</dbReference>
<gene>
    <name evidence="10" type="ORF">POLS_LOCUS4935</name>
</gene>
<evidence type="ECO:0000313" key="10">
    <source>
        <dbReference type="EMBL" id="CAG8110340.1"/>
    </source>
</evidence>
<feature type="DNA-binding region" description="Homeobox" evidence="6">
    <location>
        <begin position="158"/>
        <end position="217"/>
    </location>
</feature>
<reference evidence="10" key="1">
    <citation type="submission" date="2021-07" db="EMBL/GenBank/DDBJ databases">
        <authorList>
            <person name="Branca A.L. A."/>
        </authorList>
    </citation>
    <scope>NUCLEOTIDE SEQUENCE</scope>
</reference>
<feature type="compositionally biased region" description="Polar residues" evidence="8">
    <location>
        <begin position="551"/>
        <end position="567"/>
    </location>
</feature>
<dbReference type="OrthoDB" id="6159439at2759"/>
<accession>A0A9W4MVS3</accession>
<protein>
    <recommendedName>
        <fullName evidence="9">Homeobox domain-containing protein</fullName>
    </recommendedName>
</protein>
<dbReference type="Gene3D" id="1.10.10.60">
    <property type="entry name" value="Homeodomain-like"/>
    <property type="match status" value="1"/>
</dbReference>
<evidence type="ECO:0000256" key="8">
    <source>
        <dbReference type="SAM" id="MobiDB-lite"/>
    </source>
</evidence>
<dbReference type="InterPro" id="IPR009057">
    <property type="entry name" value="Homeodomain-like_sf"/>
</dbReference>
<feature type="compositionally biased region" description="Polar residues" evidence="8">
    <location>
        <begin position="532"/>
        <end position="543"/>
    </location>
</feature>
<comment type="subcellular location">
    <subcellularLocation>
        <location evidence="1 6 7">Nucleus</location>
    </subcellularLocation>
</comment>
<dbReference type="Pfam" id="PF00046">
    <property type="entry name" value="Homeodomain"/>
    <property type="match status" value="1"/>
</dbReference>
<feature type="domain" description="Homeobox" evidence="9">
    <location>
        <begin position="156"/>
        <end position="216"/>
    </location>
</feature>
<dbReference type="GO" id="GO:0003677">
    <property type="term" value="F:DNA binding"/>
    <property type="evidence" value="ECO:0007669"/>
    <property type="project" value="UniProtKB-UniRule"/>
</dbReference>
<dbReference type="FunFam" id="1.10.10.60:FF:000171">
    <property type="entry name" value="Homeobox transcription factor"/>
    <property type="match status" value="1"/>
</dbReference>
<dbReference type="SUPFAM" id="SSF46689">
    <property type="entry name" value="Homeodomain-like"/>
    <property type="match status" value="1"/>
</dbReference>
<feature type="region of interest" description="Disordered" evidence="8">
    <location>
        <begin position="485"/>
        <end position="576"/>
    </location>
</feature>
<dbReference type="PROSITE" id="PS50071">
    <property type="entry name" value="HOMEOBOX_2"/>
    <property type="match status" value="1"/>
</dbReference>
<dbReference type="InterPro" id="IPR001356">
    <property type="entry name" value="HD"/>
</dbReference>
<name>A0A9W4MVS3_PENOL</name>
<organism evidence="10 11">
    <name type="scientific">Penicillium olsonii</name>
    <dbReference type="NCBI Taxonomy" id="99116"/>
    <lineage>
        <taxon>Eukaryota</taxon>
        <taxon>Fungi</taxon>
        <taxon>Dikarya</taxon>
        <taxon>Ascomycota</taxon>
        <taxon>Pezizomycotina</taxon>
        <taxon>Eurotiomycetes</taxon>
        <taxon>Eurotiomycetidae</taxon>
        <taxon>Eurotiales</taxon>
        <taxon>Aspergillaceae</taxon>
        <taxon>Penicillium</taxon>
    </lineage>
</organism>
<feature type="region of interest" description="Disordered" evidence="8">
    <location>
        <begin position="319"/>
        <end position="355"/>
    </location>
</feature>
<dbReference type="CDD" id="cd00086">
    <property type="entry name" value="homeodomain"/>
    <property type="match status" value="1"/>
</dbReference>
<keyword evidence="5 6" id="KW-0539">Nucleus</keyword>
<dbReference type="InterPro" id="IPR050720">
    <property type="entry name" value="Engrailed_Homeobox_TFs"/>
</dbReference>
<dbReference type="PANTHER" id="PTHR24341">
    <property type="entry name" value="HOMEOBOX PROTEIN ENGRAILED"/>
    <property type="match status" value="1"/>
</dbReference>
<evidence type="ECO:0000256" key="5">
    <source>
        <dbReference type="ARBA" id="ARBA00023242"/>
    </source>
</evidence>
<keyword evidence="3 6" id="KW-0238">DNA-binding</keyword>
<proteinExistence type="inferred from homology"/>
<comment type="caution">
    <text evidence="10">The sequence shown here is derived from an EMBL/GenBank/DDBJ whole genome shotgun (WGS) entry which is preliminary data.</text>
</comment>
<evidence type="ECO:0000256" key="7">
    <source>
        <dbReference type="RuleBase" id="RU000682"/>
    </source>
</evidence>
<feature type="region of interest" description="Disordered" evidence="8">
    <location>
        <begin position="209"/>
        <end position="299"/>
    </location>
</feature>
<dbReference type="InterPro" id="IPR017970">
    <property type="entry name" value="Homeobox_CS"/>
</dbReference>
<dbReference type="PANTHER" id="PTHR24341:SF6">
    <property type="entry name" value="HOMEOBOX PROTEIN INVECTED"/>
    <property type="match status" value="1"/>
</dbReference>
<evidence type="ECO:0000256" key="1">
    <source>
        <dbReference type="ARBA" id="ARBA00004123"/>
    </source>
</evidence>
<dbReference type="Proteomes" id="UP001153618">
    <property type="component" value="Unassembled WGS sequence"/>
</dbReference>
<evidence type="ECO:0000256" key="2">
    <source>
        <dbReference type="ARBA" id="ARBA00010896"/>
    </source>
</evidence>
<dbReference type="PROSITE" id="PS00027">
    <property type="entry name" value="HOMEOBOX_1"/>
    <property type="match status" value="1"/>
</dbReference>
<keyword evidence="4 6" id="KW-0371">Homeobox</keyword>
<feature type="compositionally biased region" description="Polar residues" evidence="8">
    <location>
        <begin position="265"/>
        <end position="276"/>
    </location>
</feature>
<evidence type="ECO:0000259" key="9">
    <source>
        <dbReference type="PROSITE" id="PS50071"/>
    </source>
</evidence>
<dbReference type="GO" id="GO:0016586">
    <property type="term" value="C:RSC-type complex"/>
    <property type="evidence" value="ECO:0007669"/>
    <property type="project" value="TreeGrafter"/>
</dbReference>
<dbReference type="AlphaFoldDB" id="A0A9W4MVS3"/>
<sequence>MYPVHPQGTHRPLFHLSTTRYRTIPAPRPIIFQDLPAPYCALPPVSPDFPPDASKVQSSSLHPFPHHPTPASISSVLTDALSYTCLHLPVAMSYIHPSWNYQGHQGIPMDQHMAYDPSMVPPPMMHPIDGYMYPHPHPPMEMIDYYHQPIMDYDEYTENLSRPRLTKEQVETLEAQFQAHPKPSSNVKRQLAAQTNLSLPRVANWFQNRRAKAKQQKRQEEFEKMTKAKAEAEEAARRKSETLDQLSESRKGSVIREESEKAATPKQTPTSATSGHAKSDSTSSRSKHHKTKSESAREATFASLQRALNAACAARDRFGRRINPRNKTDAVPEEDEAVSPGSMPPPKTATSNTDNANLAHINSSFPGWPDIKEEPASWGTGVHDEHIGYSAAEHGSYSAPHHPMSDMPTSSHAALHNVDAYSSHLPPHAEEWSEDSSSHGHDPSLVYGNMQYPMQMQAPDISVTRRESSDALTTSLKGIGICTPDQAGLSQSMNRVEGASWKEPGKELDLAARRKRPRPAAIGTSGTGNRPLANSTSMSSLSPTARMPSSGAGNSMRQSKSTQSLNSRYAGVRKASAAQRSPLNFTFAESGSIKKAEKMLRPSVSTNTLAPPTPLTPQDLQHFMPGSPTDSNYCMSAHSTTHFFPTSQPMQVNIASPPTTPLDIYTPFPYQNVAPPMSAPAQVSSFPEYAPCDTVPLTARSWADTGSISSPEYPAGLQVPHSSTVSPMGYDATADHTGQNFGMEPVSGSPSLIYSIEDTDMPGSAELAERKRGDFMMQDFPEHDTRYGGHHLGSMQKPKAYTFANNTTPSNYPS</sequence>
<comment type="similarity">
    <text evidence="2">Belongs to the engrailed homeobox family.</text>
</comment>
<evidence type="ECO:0000256" key="3">
    <source>
        <dbReference type="ARBA" id="ARBA00023125"/>
    </source>
</evidence>